<evidence type="ECO:0008006" key="14">
    <source>
        <dbReference type="Google" id="ProtNLM"/>
    </source>
</evidence>
<feature type="coiled-coil region" evidence="8">
    <location>
        <begin position="1193"/>
        <end position="1220"/>
    </location>
</feature>
<dbReference type="PROSITE" id="PS51307">
    <property type="entry name" value="ASD2"/>
    <property type="match status" value="1"/>
</dbReference>
<dbReference type="EMBL" id="JAACNH010000006">
    <property type="protein sequence ID" value="KAG8439221.1"/>
    <property type="molecule type" value="Genomic_DNA"/>
</dbReference>
<feature type="region of interest" description="Disordered" evidence="9">
    <location>
        <begin position="554"/>
        <end position="612"/>
    </location>
</feature>
<evidence type="ECO:0000313" key="12">
    <source>
        <dbReference type="EMBL" id="KAG8439221.1"/>
    </source>
</evidence>
<dbReference type="GO" id="GO:0030864">
    <property type="term" value="C:cortical actin cytoskeleton"/>
    <property type="evidence" value="ECO:0007669"/>
    <property type="project" value="TreeGrafter"/>
</dbReference>
<evidence type="ECO:0000256" key="2">
    <source>
        <dbReference type="ARBA" id="ARBA00006469"/>
    </source>
</evidence>
<keyword evidence="5 7" id="KW-0009">Actin-binding</keyword>
<gene>
    <name evidence="12" type="ORF">GDO86_005445</name>
</gene>
<evidence type="ECO:0000256" key="5">
    <source>
        <dbReference type="ARBA" id="ARBA00023203"/>
    </source>
</evidence>
<dbReference type="Proteomes" id="UP000812440">
    <property type="component" value="Chromosome 3"/>
</dbReference>
<feature type="compositionally biased region" description="Polar residues" evidence="9">
    <location>
        <begin position="1130"/>
        <end position="1145"/>
    </location>
</feature>
<feature type="region of interest" description="Disordered" evidence="9">
    <location>
        <begin position="475"/>
        <end position="495"/>
    </location>
</feature>
<organism evidence="12 13">
    <name type="scientific">Hymenochirus boettgeri</name>
    <name type="common">Congo dwarf clawed frog</name>
    <dbReference type="NCBI Taxonomy" id="247094"/>
    <lineage>
        <taxon>Eukaryota</taxon>
        <taxon>Metazoa</taxon>
        <taxon>Chordata</taxon>
        <taxon>Craniata</taxon>
        <taxon>Vertebrata</taxon>
        <taxon>Euteleostomi</taxon>
        <taxon>Amphibia</taxon>
        <taxon>Batrachia</taxon>
        <taxon>Anura</taxon>
        <taxon>Pipoidea</taxon>
        <taxon>Pipidae</taxon>
        <taxon>Pipinae</taxon>
        <taxon>Hymenochirus</taxon>
    </lineage>
</organism>
<feature type="compositionally biased region" description="Polar residues" evidence="9">
    <location>
        <begin position="156"/>
        <end position="166"/>
    </location>
</feature>
<dbReference type="GO" id="GO:0007015">
    <property type="term" value="P:actin filament organization"/>
    <property type="evidence" value="ECO:0007669"/>
    <property type="project" value="TreeGrafter"/>
</dbReference>
<dbReference type="OrthoDB" id="10063560at2759"/>
<evidence type="ECO:0000259" key="10">
    <source>
        <dbReference type="PROSITE" id="PS51306"/>
    </source>
</evidence>
<evidence type="ECO:0000256" key="3">
    <source>
        <dbReference type="ARBA" id="ARBA00022490"/>
    </source>
</evidence>
<feature type="coiled-coil region" evidence="8">
    <location>
        <begin position="1339"/>
        <end position="1369"/>
    </location>
</feature>
<dbReference type="InterPro" id="IPR014800">
    <property type="entry name" value="ASD1_dom"/>
</dbReference>
<evidence type="ECO:0000256" key="7">
    <source>
        <dbReference type="PROSITE-ProRule" id="PRU00637"/>
    </source>
</evidence>
<dbReference type="GO" id="GO:0005874">
    <property type="term" value="C:microtubule"/>
    <property type="evidence" value="ECO:0007669"/>
    <property type="project" value="UniProtKB-KW"/>
</dbReference>
<accession>A0A8T2J9B6</accession>
<feature type="region of interest" description="Disordered" evidence="9">
    <location>
        <begin position="641"/>
        <end position="681"/>
    </location>
</feature>
<feature type="compositionally biased region" description="Basic and acidic residues" evidence="9">
    <location>
        <begin position="1000"/>
        <end position="1012"/>
    </location>
</feature>
<comment type="caution">
    <text evidence="12">The sequence shown here is derived from an EMBL/GenBank/DDBJ whole genome shotgun (WGS) entry which is preliminary data.</text>
</comment>
<dbReference type="GO" id="GO:0051015">
    <property type="term" value="F:actin filament binding"/>
    <property type="evidence" value="ECO:0007669"/>
    <property type="project" value="InterPro"/>
</dbReference>
<proteinExistence type="inferred from homology"/>
<feature type="compositionally biased region" description="Polar residues" evidence="9">
    <location>
        <begin position="647"/>
        <end position="660"/>
    </location>
</feature>
<evidence type="ECO:0000256" key="6">
    <source>
        <dbReference type="ARBA" id="ARBA00023212"/>
    </source>
</evidence>
<comment type="subcellular location">
    <subcellularLocation>
        <location evidence="1">Cytoplasm</location>
        <location evidence="1">Cytoskeleton</location>
    </subcellularLocation>
</comment>
<dbReference type="Gene3D" id="6.10.250.3120">
    <property type="match status" value="1"/>
</dbReference>
<comment type="similarity">
    <text evidence="2">Belongs to the shroom family.</text>
</comment>
<dbReference type="PROSITE" id="PS51306">
    <property type="entry name" value="ASD1"/>
    <property type="match status" value="1"/>
</dbReference>
<dbReference type="Pfam" id="PF08688">
    <property type="entry name" value="ASD1"/>
    <property type="match status" value="1"/>
</dbReference>
<feature type="coiled-coil region" evidence="8">
    <location>
        <begin position="1393"/>
        <end position="1420"/>
    </location>
</feature>
<dbReference type="PANTHER" id="PTHR15012">
    <property type="entry name" value="APICAL PROTEIN/SHROOM-RELATED"/>
    <property type="match status" value="1"/>
</dbReference>
<evidence type="ECO:0000256" key="8">
    <source>
        <dbReference type="SAM" id="Coils"/>
    </source>
</evidence>
<dbReference type="GO" id="GO:0043296">
    <property type="term" value="C:apical junction complex"/>
    <property type="evidence" value="ECO:0007669"/>
    <property type="project" value="TreeGrafter"/>
</dbReference>
<keyword evidence="3" id="KW-0963">Cytoplasm</keyword>
<feature type="compositionally biased region" description="Basic and acidic residues" evidence="9">
    <location>
        <begin position="581"/>
        <end position="605"/>
    </location>
</feature>
<keyword evidence="6" id="KW-0206">Cytoskeleton</keyword>
<evidence type="ECO:0000256" key="9">
    <source>
        <dbReference type="SAM" id="MobiDB-lite"/>
    </source>
</evidence>
<dbReference type="InterPro" id="IPR014799">
    <property type="entry name" value="ASD2_dom"/>
</dbReference>
<dbReference type="Pfam" id="PF08687">
    <property type="entry name" value="ASD2"/>
    <property type="match status" value="1"/>
</dbReference>
<evidence type="ECO:0000259" key="11">
    <source>
        <dbReference type="PROSITE" id="PS51307"/>
    </source>
</evidence>
<evidence type="ECO:0000313" key="13">
    <source>
        <dbReference type="Proteomes" id="UP000812440"/>
    </source>
</evidence>
<reference evidence="12" key="1">
    <citation type="thesis" date="2020" institute="ProQuest LLC" country="789 East Eisenhower Parkway, Ann Arbor, MI, USA">
        <title>Comparative Genomics and Chromosome Evolution.</title>
        <authorList>
            <person name="Mudd A.B."/>
        </authorList>
    </citation>
    <scope>NUCLEOTIDE SEQUENCE</scope>
    <source>
        <strain evidence="12">Female2</strain>
        <tissue evidence="12">Blood</tissue>
    </source>
</reference>
<feature type="domain" description="ASD2" evidence="11">
    <location>
        <begin position="1154"/>
        <end position="1422"/>
    </location>
</feature>
<feature type="domain" description="ASD1" evidence="10">
    <location>
        <begin position="532"/>
        <end position="634"/>
    </location>
</feature>
<name>A0A8T2J9B6_9PIPI</name>
<protein>
    <recommendedName>
        <fullName evidence="14">Protein Shroom1</fullName>
    </recommendedName>
</protein>
<dbReference type="InterPro" id="IPR027685">
    <property type="entry name" value="Shroom_fam"/>
</dbReference>
<evidence type="ECO:0000256" key="1">
    <source>
        <dbReference type="ARBA" id="ARBA00004245"/>
    </source>
</evidence>
<keyword evidence="13" id="KW-1185">Reference proteome</keyword>
<dbReference type="GO" id="GO:0005912">
    <property type="term" value="C:adherens junction"/>
    <property type="evidence" value="ECO:0007669"/>
    <property type="project" value="TreeGrafter"/>
</dbReference>
<feature type="region of interest" description="Disordered" evidence="9">
    <location>
        <begin position="1076"/>
        <end position="1149"/>
    </location>
</feature>
<feature type="compositionally biased region" description="Polar residues" evidence="9">
    <location>
        <begin position="1084"/>
        <end position="1094"/>
    </location>
</feature>
<evidence type="ECO:0000256" key="4">
    <source>
        <dbReference type="ARBA" id="ARBA00022701"/>
    </source>
</evidence>
<keyword evidence="4" id="KW-0493">Microtubule</keyword>
<sequence length="1423" mass="159329">MSSFGNAVERWHIKSTGGITALGHHDRGLPVRSIGGLVDSAYSSFSGCSYVPDYQASFQSDNCHLNDEHLSYMDSEYVRAIYNPSTEETYDVCHNVFPEHSSSSVGICGRAVSILGSDHASNVPQISITNLDASVANHNIDHVTLNGTYLDPLVQKQSPQTSNSVSVPDHKVSSRQRSSPSLQEKENQECYPSYYREIQENYFNRSSVHPFKGEISLYDQNVPCCPKNPAEDVSCTYNESQFSGERKPLNRNSNDLSKVNILERSTQCILGRSGTYLSTESHLLQDSNGSDLKSIQGSFKKSVGSQMRRSFKKTLQYGSKGTRSEKAKDLAFSQQHNVQISPCLGNIKTTEPDISEQWDAKTSRITYCGPNENSSSPPLQASDSKNEVLDDTKTFNIRKDATVKPIPLLSQQLEQEKTKNHSFSVLNCEKITKATTPMLYHLAGGTHNSFIGHVNITNCTKQKIKLDSKASEIGDNLSLPQKTDLRPDGSKLPRKKSHAQLANLNNFGDDSSSVNVNASTEECLMNDYREKLKVAQKKVLRETSFKRKDLQMSLPCRLKLNPPKRPSIEHFRSSSSSSQNEEGRFLHTKDSGDSSRKKDEIERPIISRIGGRKRITKEQKQLCFSEPEKLDHLGIQNSRFSWKDESSGSNKTDYNESSGMANKIKSIEGKERTSSTSNLSRVDLKQMQHNALVQYMERKTNQRPNSNPQFEAEWKSAMPKYSEWNFFQTEIKSNEGSQKYFRRRSAGVSSSYDATVTWNDRLEKSFMHTTVDQNTGVQRASYLEHHTLEGNLESVEHSATSVFQKTSKSADLDKVTNESAESPASAISVNFNDRLKVTEDNTTVELGRVSVVKSRGKSMEEIGTTDIIKLAGLSQSSDELYNSKASIKSSRLEYGRTAAAVHQNNPQIATQSEIGNPFRQTHLEGFMGLHPSGSENMAPGRSLETCAFSTYTNNPCVAIPSIVVHTGIPKQSQSMEIGDEVFLSASTAKIGVTSSNYSNHQDDPKKSLPKEENTTVSLTINDHLEDPIINGSALCSEDKKVNLSSIASSDEISEVNTSAESIMETQNLETGEADVDVNDPIGQELNNSHQLSSDQSRKDSTVLPSQSLIYQDKEGKNDETAVQIPERNEQQSNDLGGQEDLSNILKSPEDERREELVREIIAKDKSLLNCLDTLPIGDSAMDLMKSLFIMDIILMEKSRIRALKINNNNLKENITDCANSSKLPSKILLLLQKCSVCNPDSDDLTSNKMELMSSIGFKLEDLYEQKELLLSDISENTIHGRHLESTVKELCKPNEFERYMMFIGDLEKVVSLLFSLSTRLTRVEKALSKVNENTDEDELQCLKERHRLLSNQREDAKDLKANLDRREQVVTGILLKYLSEQQLQDYKHFVRLKTSLLIVQKNLEEKIKSYEEQLENIHNSMAP</sequence>
<dbReference type="PANTHER" id="PTHR15012:SF37">
    <property type="entry name" value="PROTEIN SHROOM1"/>
    <property type="match status" value="1"/>
</dbReference>
<keyword evidence="8" id="KW-0175">Coiled coil</keyword>
<feature type="region of interest" description="Disordered" evidence="9">
    <location>
        <begin position="156"/>
        <end position="190"/>
    </location>
</feature>
<feature type="region of interest" description="Disordered" evidence="9">
    <location>
        <begin position="993"/>
        <end position="1012"/>
    </location>
</feature>
<dbReference type="GO" id="GO:0016324">
    <property type="term" value="C:apical plasma membrane"/>
    <property type="evidence" value="ECO:0007669"/>
    <property type="project" value="TreeGrafter"/>
</dbReference>